<keyword evidence="2" id="KW-1185">Reference proteome</keyword>
<gene>
    <name evidence="1" type="ORF">OIU74_026942</name>
</gene>
<evidence type="ECO:0000313" key="2">
    <source>
        <dbReference type="Proteomes" id="UP001151752"/>
    </source>
</evidence>
<reference evidence="1" key="2">
    <citation type="journal article" date="2023" name="Int. J. Mol. Sci.">
        <title>De Novo Assembly and Annotation of 11 Diverse Shrub Willow (Salix) Genomes Reveals Novel Gene Organization in Sex-Linked Regions.</title>
        <authorList>
            <person name="Hyden B."/>
            <person name="Feng K."/>
            <person name="Yates T.B."/>
            <person name="Jawdy S."/>
            <person name="Cereghino C."/>
            <person name="Smart L.B."/>
            <person name="Muchero W."/>
        </authorList>
    </citation>
    <scope>NUCLEOTIDE SEQUENCE</scope>
    <source>
        <tissue evidence="1">Shoot tip</tissue>
    </source>
</reference>
<organism evidence="1 2">
    <name type="scientific">Salix koriyanagi</name>
    <dbReference type="NCBI Taxonomy" id="2511006"/>
    <lineage>
        <taxon>Eukaryota</taxon>
        <taxon>Viridiplantae</taxon>
        <taxon>Streptophyta</taxon>
        <taxon>Embryophyta</taxon>
        <taxon>Tracheophyta</taxon>
        <taxon>Spermatophyta</taxon>
        <taxon>Magnoliopsida</taxon>
        <taxon>eudicotyledons</taxon>
        <taxon>Gunneridae</taxon>
        <taxon>Pentapetalae</taxon>
        <taxon>rosids</taxon>
        <taxon>fabids</taxon>
        <taxon>Malpighiales</taxon>
        <taxon>Salicaceae</taxon>
        <taxon>Saliceae</taxon>
        <taxon>Salix</taxon>
    </lineage>
</organism>
<protein>
    <submittedName>
        <fullName evidence="1">Uncharacterized protein</fullName>
    </submittedName>
</protein>
<evidence type="ECO:0000313" key="1">
    <source>
        <dbReference type="EMBL" id="KAJ6757771.1"/>
    </source>
</evidence>
<sequence>MPFPFFYHSSLVVSRWKTA</sequence>
<proteinExistence type="predicted"/>
<accession>A0A9Q0VZC4</accession>
<comment type="caution">
    <text evidence="1">The sequence shown here is derived from an EMBL/GenBank/DDBJ whole genome shotgun (WGS) entry which is preliminary data.</text>
</comment>
<dbReference type="EMBL" id="JAPFFM010000007">
    <property type="protein sequence ID" value="KAJ6757771.1"/>
    <property type="molecule type" value="Genomic_DNA"/>
</dbReference>
<dbReference type="Proteomes" id="UP001151752">
    <property type="component" value="Chromosome 13"/>
</dbReference>
<name>A0A9Q0VZC4_9ROSI</name>
<dbReference type="AlphaFoldDB" id="A0A9Q0VZC4"/>
<reference evidence="1" key="1">
    <citation type="submission" date="2022-11" db="EMBL/GenBank/DDBJ databases">
        <authorList>
            <person name="Hyden B.L."/>
            <person name="Feng K."/>
            <person name="Yates T."/>
            <person name="Jawdy S."/>
            <person name="Smart L.B."/>
            <person name="Muchero W."/>
        </authorList>
    </citation>
    <scope>NUCLEOTIDE SEQUENCE</scope>
    <source>
        <tissue evidence="1">Shoot tip</tissue>
    </source>
</reference>
<feature type="non-terminal residue" evidence="1">
    <location>
        <position position="19"/>
    </location>
</feature>